<reference evidence="1 2" key="1">
    <citation type="submission" date="2019-07" db="EMBL/GenBank/DDBJ databases">
        <title>Lentzea xizangensis sp. nov., isolated from Qinghai-Tibetan Plateau Soils.</title>
        <authorList>
            <person name="Huang J."/>
        </authorList>
    </citation>
    <scope>NUCLEOTIDE SEQUENCE [LARGE SCALE GENOMIC DNA]</scope>
    <source>
        <strain evidence="1 2">FXJ1.1311</strain>
    </source>
</reference>
<evidence type="ECO:0000313" key="2">
    <source>
        <dbReference type="Proteomes" id="UP000316639"/>
    </source>
</evidence>
<dbReference type="Pfam" id="PF19859">
    <property type="entry name" value="DUF6333"/>
    <property type="match status" value="1"/>
</dbReference>
<dbReference type="RefSeq" id="WP_146354057.1">
    <property type="nucleotide sequence ID" value="NZ_VOBR01000014.1"/>
</dbReference>
<dbReference type="OrthoDB" id="3698245at2"/>
<name>A0A563EQQ7_9PSEU</name>
<sequence>MSVIAFSDISRLKPRFGYGGGVIDDQEVNADDGLDCTLLTVTSALAERYPEARIVGAANIDRGENHDETAVHLPGGLKLHTEGWPAAGQFYIDGDPHAVVSALGISAEVLASAYIDLGEEQWTVPWEHFGRQLLDPYNPWGFAELKMSLFRVRHTEEAMLHMEDIWLAAVD</sequence>
<protein>
    <submittedName>
        <fullName evidence="1">Uncharacterized protein</fullName>
    </submittedName>
</protein>
<gene>
    <name evidence="1" type="ORF">FKR81_22240</name>
</gene>
<organism evidence="1 2">
    <name type="scientific">Lentzea tibetensis</name>
    <dbReference type="NCBI Taxonomy" id="2591470"/>
    <lineage>
        <taxon>Bacteria</taxon>
        <taxon>Bacillati</taxon>
        <taxon>Actinomycetota</taxon>
        <taxon>Actinomycetes</taxon>
        <taxon>Pseudonocardiales</taxon>
        <taxon>Pseudonocardiaceae</taxon>
        <taxon>Lentzea</taxon>
    </lineage>
</organism>
<dbReference type="Proteomes" id="UP000316639">
    <property type="component" value="Unassembled WGS sequence"/>
</dbReference>
<comment type="caution">
    <text evidence="1">The sequence shown here is derived from an EMBL/GenBank/DDBJ whole genome shotgun (WGS) entry which is preliminary data.</text>
</comment>
<keyword evidence="2" id="KW-1185">Reference proteome</keyword>
<proteinExistence type="predicted"/>
<accession>A0A563EQQ7</accession>
<evidence type="ECO:0000313" key="1">
    <source>
        <dbReference type="EMBL" id="TWP49957.1"/>
    </source>
</evidence>
<dbReference type="AlphaFoldDB" id="A0A563EQQ7"/>
<dbReference type="EMBL" id="VOBR01000014">
    <property type="protein sequence ID" value="TWP49957.1"/>
    <property type="molecule type" value="Genomic_DNA"/>
</dbReference>